<evidence type="ECO:0000256" key="1">
    <source>
        <dbReference type="SAM" id="MobiDB-lite"/>
    </source>
</evidence>
<dbReference type="Pfam" id="PF08237">
    <property type="entry name" value="PE-PPE"/>
    <property type="match status" value="1"/>
</dbReference>
<dbReference type="AlphaFoldDB" id="A0A839Q9A5"/>
<dbReference type="InterPro" id="IPR029058">
    <property type="entry name" value="AB_hydrolase_fold"/>
</dbReference>
<reference evidence="3 4" key="1">
    <citation type="submission" date="2020-08" db="EMBL/GenBank/DDBJ databases">
        <title>The Agave Microbiome: Exploring the role of microbial communities in plant adaptations to desert environments.</title>
        <authorList>
            <person name="Partida-Martinez L.P."/>
        </authorList>
    </citation>
    <scope>NUCLEOTIDE SEQUENCE [LARGE SCALE GENOMIC DNA]</scope>
    <source>
        <strain evidence="3 4">AT2.18</strain>
    </source>
</reference>
<comment type="caution">
    <text evidence="3">The sequence shown here is derived from an EMBL/GenBank/DDBJ whole genome shotgun (WGS) entry which is preliminary data.</text>
</comment>
<dbReference type="EMBL" id="JACHVU010000011">
    <property type="protein sequence ID" value="MBB2992748.1"/>
    <property type="molecule type" value="Genomic_DNA"/>
</dbReference>
<feature type="domain" description="PE-PPE" evidence="2">
    <location>
        <begin position="46"/>
        <end position="223"/>
    </location>
</feature>
<organism evidence="3 4">
    <name type="scientific">Mycolicibacterium iranicum</name>
    <name type="common">Mycobacterium iranicum</name>
    <dbReference type="NCBI Taxonomy" id="912594"/>
    <lineage>
        <taxon>Bacteria</taxon>
        <taxon>Bacillati</taxon>
        <taxon>Actinomycetota</taxon>
        <taxon>Actinomycetes</taxon>
        <taxon>Mycobacteriales</taxon>
        <taxon>Mycobacteriaceae</taxon>
        <taxon>Mycolicibacterium</taxon>
    </lineage>
</organism>
<gene>
    <name evidence="3" type="ORF">FHR72_004252</name>
</gene>
<dbReference type="Gene3D" id="3.40.50.1820">
    <property type="entry name" value="alpha/beta hydrolase"/>
    <property type="match status" value="1"/>
</dbReference>
<dbReference type="Proteomes" id="UP000550501">
    <property type="component" value="Unassembled WGS sequence"/>
</dbReference>
<evidence type="ECO:0000313" key="3">
    <source>
        <dbReference type="EMBL" id="MBB2992748.1"/>
    </source>
</evidence>
<feature type="region of interest" description="Disordered" evidence="1">
    <location>
        <begin position="271"/>
        <end position="380"/>
    </location>
</feature>
<sequence length="380" mass="39728">MTGYTFGGTIEWDMAEIFQGAYCSEASGNTCSAVRYLSGLPVGGEADGLRALRAAINTTASPTTVVGFSQGATISTHWIRENAGDDDAPSPDELSFVLAANPLRKYGGIRSRLGIDQPTPGSEYNVLDIAIQYDGAADFPDNPLNILAVANAIAGFQYVHIFGYQDIDLDSSEKLVWTEGNTTYVLLRRENLPLLEPLRMLGLDELADRLNGPLKEIIDSAYDRDYPGLVDPADHDEVLQDALSGTTGKHALGGPRASRFSLVADQQVDGVSGVGRHSAPDATVDTGSAVDGESDSTPVTSDGDEAAEDTDVADTDDTGTDDAAADDTDDAATDDTEDTDDTAADDADIDDTDTDDAGTDTGNTSASSSDADSSSGDSQT</sequence>
<feature type="compositionally biased region" description="Low complexity" evidence="1">
    <location>
        <begin position="359"/>
        <end position="380"/>
    </location>
</feature>
<dbReference type="InterPro" id="IPR013228">
    <property type="entry name" value="PE-PPE_C"/>
</dbReference>
<evidence type="ECO:0000313" key="4">
    <source>
        <dbReference type="Proteomes" id="UP000550501"/>
    </source>
</evidence>
<feature type="compositionally biased region" description="Acidic residues" evidence="1">
    <location>
        <begin position="302"/>
        <end position="358"/>
    </location>
</feature>
<accession>A0A839Q9A5</accession>
<proteinExistence type="predicted"/>
<keyword evidence="4" id="KW-1185">Reference proteome</keyword>
<name>A0A839Q9A5_MYCIR</name>
<evidence type="ECO:0000259" key="2">
    <source>
        <dbReference type="Pfam" id="PF08237"/>
    </source>
</evidence>
<protein>
    <recommendedName>
        <fullName evidence="2">PE-PPE domain-containing protein</fullName>
    </recommendedName>
</protein>